<name>A0A2U3QIA6_9BACT</name>
<feature type="transmembrane region" description="Helical" evidence="5">
    <location>
        <begin position="146"/>
        <end position="176"/>
    </location>
</feature>
<feature type="transmembrane region" description="Helical" evidence="5">
    <location>
        <begin position="52"/>
        <end position="71"/>
    </location>
</feature>
<dbReference type="PANTHER" id="PTHR43701">
    <property type="entry name" value="MEMBRANE TRANSPORTER PROTEIN MJ0441-RELATED"/>
    <property type="match status" value="1"/>
</dbReference>
<evidence type="ECO:0000256" key="3">
    <source>
        <dbReference type="ARBA" id="ARBA00022989"/>
    </source>
</evidence>
<keyword evidence="3 5" id="KW-1133">Transmembrane helix</keyword>
<evidence type="ECO:0000256" key="2">
    <source>
        <dbReference type="ARBA" id="ARBA00022692"/>
    </source>
</evidence>
<evidence type="ECO:0000256" key="5">
    <source>
        <dbReference type="RuleBase" id="RU363041"/>
    </source>
</evidence>
<feature type="transmembrane region" description="Helical" evidence="5">
    <location>
        <begin position="238"/>
        <end position="256"/>
    </location>
</feature>
<reference evidence="7" key="1">
    <citation type="submission" date="2018-03" db="EMBL/GenBank/DDBJ databases">
        <authorList>
            <person name="Zecchin S."/>
        </authorList>
    </citation>
    <scope>NUCLEOTIDE SEQUENCE [LARGE SCALE GENOMIC DNA]</scope>
</reference>
<keyword evidence="2 5" id="KW-0812">Transmembrane</keyword>
<gene>
    <name evidence="6" type="ORF">NBG4_420014</name>
</gene>
<dbReference type="AlphaFoldDB" id="A0A2U3QIA6"/>
<dbReference type="GO" id="GO:0005886">
    <property type="term" value="C:plasma membrane"/>
    <property type="evidence" value="ECO:0007669"/>
    <property type="project" value="UniProtKB-SubCell"/>
</dbReference>
<dbReference type="Proteomes" id="UP000245125">
    <property type="component" value="Unassembled WGS sequence"/>
</dbReference>
<feature type="transmembrane region" description="Helical" evidence="5">
    <location>
        <begin position="83"/>
        <end position="102"/>
    </location>
</feature>
<organism evidence="6 7">
    <name type="scientific">Candidatus Sulfobium mesophilum</name>
    <dbReference type="NCBI Taxonomy" id="2016548"/>
    <lineage>
        <taxon>Bacteria</taxon>
        <taxon>Pseudomonadati</taxon>
        <taxon>Nitrospirota</taxon>
        <taxon>Nitrospiria</taxon>
        <taxon>Nitrospirales</taxon>
        <taxon>Nitrospiraceae</taxon>
        <taxon>Candidatus Sulfobium</taxon>
    </lineage>
</organism>
<comment type="subcellular location">
    <subcellularLocation>
        <location evidence="5">Cell membrane</location>
        <topology evidence="5">Multi-pass membrane protein</topology>
    </subcellularLocation>
    <subcellularLocation>
        <location evidence="1">Membrane</location>
        <topology evidence="1">Multi-pass membrane protein</topology>
    </subcellularLocation>
</comment>
<keyword evidence="5" id="KW-1003">Cell membrane</keyword>
<proteinExistence type="inferred from homology"/>
<protein>
    <recommendedName>
        <fullName evidence="5">Probable membrane transporter protein</fullName>
    </recommendedName>
</protein>
<comment type="similarity">
    <text evidence="5">Belongs to the 4-toluene sulfonate uptake permease (TSUP) (TC 2.A.102) family.</text>
</comment>
<feature type="transmembrane region" description="Helical" evidence="5">
    <location>
        <begin position="182"/>
        <end position="201"/>
    </location>
</feature>
<dbReference type="OrthoDB" id="9792581at2"/>
<feature type="transmembrane region" description="Helical" evidence="5">
    <location>
        <begin position="108"/>
        <end position="125"/>
    </location>
</feature>
<keyword evidence="4 5" id="KW-0472">Membrane</keyword>
<accession>A0A2U3QIA6</accession>
<dbReference type="EMBL" id="OUUY01000089">
    <property type="protein sequence ID" value="SPQ01090.1"/>
    <property type="molecule type" value="Genomic_DNA"/>
</dbReference>
<keyword evidence="7" id="KW-1185">Reference proteome</keyword>
<feature type="transmembrane region" description="Helical" evidence="5">
    <location>
        <begin position="208"/>
        <end position="226"/>
    </location>
</feature>
<evidence type="ECO:0000256" key="1">
    <source>
        <dbReference type="ARBA" id="ARBA00004141"/>
    </source>
</evidence>
<dbReference type="InterPro" id="IPR002781">
    <property type="entry name" value="TM_pro_TauE-like"/>
</dbReference>
<dbReference type="InterPro" id="IPR051598">
    <property type="entry name" value="TSUP/Inactive_protease-like"/>
</dbReference>
<feature type="transmembrane region" description="Helical" evidence="5">
    <location>
        <begin position="7"/>
        <end position="32"/>
    </location>
</feature>
<dbReference type="PANTHER" id="PTHR43701:SF13">
    <property type="entry name" value="MEMBRANE TRANSPORTER PROTEIN YRKJ-RELATED"/>
    <property type="match status" value="1"/>
</dbReference>
<evidence type="ECO:0000313" key="7">
    <source>
        <dbReference type="Proteomes" id="UP000245125"/>
    </source>
</evidence>
<sequence>MHFALYLFLLAAGSIVGFFSGLLGIGGGILMFPLLLYMPQVFGLDPIGVKNITGLTMIQGFFASLSAMFFYNKHNLVNKSLVLTLGLSLFLSSLAGSFLSKIVPDKPILLIFGALAFTASVMMLIPRSYRKDEMTEDQVAFHKPTAIIIGVSIGFLIGMVGQGGAFIIIPILLYVLKIPLRVALGSTLAIGLFSSSAGLVGKIATGQVPFHMAAALLAGAMPSARFGGFVGKKTKTQYLRWLLAAIIIGTAAKIWMDIFK</sequence>
<evidence type="ECO:0000313" key="6">
    <source>
        <dbReference type="EMBL" id="SPQ01090.1"/>
    </source>
</evidence>
<dbReference type="Pfam" id="PF01925">
    <property type="entry name" value="TauE"/>
    <property type="match status" value="1"/>
</dbReference>
<evidence type="ECO:0000256" key="4">
    <source>
        <dbReference type="ARBA" id="ARBA00023136"/>
    </source>
</evidence>